<dbReference type="Gene3D" id="3.90.1300.10">
    <property type="entry name" value="Amidase signature (AS) domain"/>
    <property type="match status" value="1"/>
</dbReference>
<evidence type="ECO:0000313" key="2">
    <source>
        <dbReference type="EMBL" id="PVX82864.1"/>
    </source>
</evidence>
<dbReference type="PANTHER" id="PTHR11895:SF76">
    <property type="entry name" value="INDOLEACETAMIDE HYDROLASE"/>
    <property type="match status" value="1"/>
</dbReference>
<protein>
    <submittedName>
        <fullName evidence="2">Amidase</fullName>
    </submittedName>
</protein>
<proteinExistence type="predicted"/>
<dbReference type="InterPro" id="IPR023631">
    <property type="entry name" value="Amidase_dom"/>
</dbReference>
<evidence type="ECO:0000259" key="1">
    <source>
        <dbReference type="Pfam" id="PF01425"/>
    </source>
</evidence>
<dbReference type="Proteomes" id="UP000245712">
    <property type="component" value="Unassembled WGS sequence"/>
</dbReference>
<dbReference type="Pfam" id="PF01425">
    <property type="entry name" value="Amidase"/>
    <property type="match status" value="1"/>
</dbReference>
<organism evidence="2 3">
    <name type="scientific">Paraburkholderia unamae</name>
    <dbReference type="NCBI Taxonomy" id="219649"/>
    <lineage>
        <taxon>Bacteria</taxon>
        <taxon>Pseudomonadati</taxon>
        <taxon>Pseudomonadota</taxon>
        <taxon>Betaproteobacteria</taxon>
        <taxon>Burkholderiales</taxon>
        <taxon>Burkholderiaceae</taxon>
        <taxon>Paraburkholderia</taxon>
    </lineage>
</organism>
<name>A0ABX5KLH5_9BURK</name>
<gene>
    <name evidence="2" type="ORF">C7402_108237</name>
</gene>
<dbReference type="EMBL" id="QEOB01000008">
    <property type="protein sequence ID" value="PVX82864.1"/>
    <property type="molecule type" value="Genomic_DNA"/>
</dbReference>
<sequence length="475" mass="51172">MSVSSELPDLTATHLARLIRTGEVSATEVMAAHLERVQQWNPQINAVVAANFDRAVAGARAADAAQARGEPLGALHGLPVAHKDLFSTKGTRTTFGSLAFEDYVPEADVTLVERQRLAGAIAIGKTNTPEFGAGSHTFNSVYGMTRNPYAPDRSAGGSSGGAAAALASGMVALADGSDMGGSLRNPASFCNIVGLRPSFGRVPYAPNAGRFNPLSVAGPMGRTVEDVALFLETLAGFDARDPLSFPSPEIAYSKQLQRDFSNVRIAWGGDLGGLPFEPEVMEITRASLGVFADLGCRVEAATPPLEGAHEAFHTLRAMSFANAYRETLKSKRDKLKDTVIWNIEKGLRLTVDDILDAQAQRTRLFERLREFTDTYEFIVAPVSQVLPFPVEQEYPAEIAGVPQATYIDWQQSAYVFSVAGNPAISVPCGFSKDGTPVGVQIIGRYRDELGVLQLAHAFEQLTQHHRRRPVRSTLS</sequence>
<feature type="domain" description="Amidase" evidence="1">
    <location>
        <begin position="28"/>
        <end position="451"/>
    </location>
</feature>
<evidence type="ECO:0000313" key="3">
    <source>
        <dbReference type="Proteomes" id="UP000245712"/>
    </source>
</evidence>
<accession>A0ABX5KLH5</accession>
<dbReference type="RefSeq" id="WP_116611702.1">
    <property type="nucleotide sequence ID" value="NZ_CAJZAT010000194.1"/>
</dbReference>
<keyword evidence="3" id="KW-1185">Reference proteome</keyword>
<dbReference type="InterPro" id="IPR000120">
    <property type="entry name" value="Amidase"/>
</dbReference>
<dbReference type="SUPFAM" id="SSF75304">
    <property type="entry name" value="Amidase signature (AS) enzymes"/>
    <property type="match status" value="1"/>
</dbReference>
<comment type="caution">
    <text evidence="2">The sequence shown here is derived from an EMBL/GenBank/DDBJ whole genome shotgun (WGS) entry which is preliminary data.</text>
</comment>
<dbReference type="NCBIfam" id="NF005686">
    <property type="entry name" value="PRK07486.1"/>
    <property type="match status" value="1"/>
</dbReference>
<dbReference type="PROSITE" id="PS00571">
    <property type="entry name" value="AMIDASES"/>
    <property type="match status" value="1"/>
</dbReference>
<reference evidence="2 3" key="1">
    <citation type="submission" date="2018-05" db="EMBL/GenBank/DDBJ databases">
        <title>Genomic Encyclopedia of Type Strains, Phase IV (KMG-V): Genome sequencing to study the core and pangenomes of soil and plant-associated prokaryotes.</title>
        <authorList>
            <person name="Whitman W."/>
        </authorList>
    </citation>
    <scope>NUCLEOTIDE SEQUENCE [LARGE SCALE GENOMIC DNA]</scope>
    <source>
        <strain evidence="2 3">SCZa-39</strain>
    </source>
</reference>
<dbReference type="InterPro" id="IPR020556">
    <property type="entry name" value="Amidase_CS"/>
</dbReference>
<dbReference type="PANTHER" id="PTHR11895">
    <property type="entry name" value="TRANSAMIDASE"/>
    <property type="match status" value="1"/>
</dbReference>
<dbReference type="InterPro" id="IPR036928">
    <property type="entry name" value="AS_sf"/>
</dbReference>